<evidence type="ECO:0000256" key="3">
    <source>
        <dbReference type="ARBA" id="ARBA00022536"/>
    </source>
</evidence>
<evidence type="ECO:0000256" key="15">
    <source>
        <dbReference type="ARBA" id="ARBA00023180"/>
    </source>
</evidence>
<dbReference type="Proteomes" id="UP000737018">
    <property type="component" value="Unassembled WGS sequence"/>
</dbReference>
<keyword evidence="12 21" id="KW-1133">Transmembrane helix</keyword>
<evidence type="ECO:0000256" key="17">
    <source>
        <dbReference type="ARBA" id="ARBA00047951"/>
    </source>
</evidence>
<dbReference type="PROSITE" id="PS50026">
    <property type="entry name" value="EGF_3"/>
    <property type="match status" value="1"/>
</dbReference>
<dbReference type="Gene3D" id="1.10.510.10">
    <property type="entry name" value="Transferase(Phosphotransferase) domain 1"/>
    <property type="match status" value="1"/>
</dbReference>
<evidence type="ECO:0000256" key="2">
    <source>
        <dbReference type="ARBA" id="ARBA00022527"/>
    </source>
</evidence>
<dbReference type="EMBL" id="JRKL02000208">
    <property type="protein sequence ID" value="KAF3973813.1"/>
    <property type="molecule type" value="Genomic_DNA"/>
</dbReference>
<dbReference type="Gene3D" id="3.30.200.20">
    <property type="entry name" value="Phosphorylase Kinase, domain 1"/>
    <property type="match status" value="1"/>
</dbReference>
<dbReference type="InterPro" id="IPR000719">
    <property type="entry name" value="Prot_kinase_dom"/>
</dbReference>
<protein>
    <submittedName>
        <fullName evidence="25">Uncharacterized protein</fullName>
    </submittedName>
</protein>
<dbReference type="InterPro" id="IPR008271">
    <property type="entry name" value="Ser/Thr_kinase_AS"/>
</dbReference>
<feature type="binding site" evidence="20">
    <location>
        <position position="451"/>
    </location>
    <ligand>
        <name>ATP</name>
        <dbReference type="ChEBI" id="CHEBI:30616"/>
    </ligand>
</feature>
<keyword evidence="4" id="KW-0597">Phosphoprotein</keyword>
<dbReference type="GO" id="GO:0030247">
    <property type="term" value="F:polysaccharide binding"/>
    <property type="evidence" value="ECO:0007669"/>
    <property type="project" value="InterPro"/>
</dbReference>
<evidence type="ECO:0000256" key="5">
    <source>
        <dbReference type="ARBA" id="ARBA00022679"/>
    </source>
</evidence>
<keyword evidence="2" id="KW-0723">Serine/threonine-protein kinase</keyword>
<dbReference type="InterPro" id="IPR000742">
    <property type="entry name" value="EGF"/>
</dbReference>
<keyword evidence="8" id="KW-0677">Repeat</keyword>
<feature type="domain" description="Protein kinase" evidence="23">
    <location>
        <begin position="422"/>
        <end position="704"/>
    </location>
</feature>
<dbReference type="PANTHER" id="PTHR27005">
    <property type="entry name" value="WALL-ASSOCIATED RECEPTOR KINASE-LIKE 21"/>
    <property type="match status" value="1"/>
</dbReference>
<evidence type="ECO:0000256" key="11">
    <source>
        <dbReference type="ARBA" id="ARBA00022840"/>
    </source>
</evidence>
<dbReference type="InterPro" id="IPR049883">
    <property type="entry name" value="NOTCH1_EGF-like"/>
</dbReference>
<comment type="catalytic activity">
    <reaction evidence="16">
        <text>L-seryl-[protein] + ATP = O-phospho-L-seryl-[protein] + ADP + H(+)</text>
        <dbReference type="Rhea" id="RHEA:17989"/>
        <dbReference type="Rhea" id="RHEA-COMP:9863"/>
        <dbReference type="Rhea" id="RHEA-COMP:11604"/>
        <dbReference type="ChEBI" id="CHEBI:15378"/>
        <dbReference type="ChEBI" id="CHEBI:29999"/>
        <dbReference type="ChEBI" id="CHEBI:30616"/>
        <dbReference type="ChEBI" id="CHEBI:83421"/>
        <dbReference type="ChEBI" id="CHEBI:456216"/>
    </reaction>
</comment>
<comment type="function">
    <text evidence="18">Serine/threonine-protein kinase that may function as a signaling receptor of extracellular matrix component. Binding to pectin may have significance in the control of cell expansion, morphogenesis and development.</text>
</comment>
<name>A0A8J4VVU3_9ROSI</name>
<evidence type="ECO:0000259" key="24">
    <source>
        <dbReference type="PROSITE" id="PS50026"/>
    </source>
</evidence>
<dbReference type="InterPro" id="IPR018097">
    <property type="entry name" value="EGF_Ca-bd_CS"/>
</dbReference>
<evidence type="ECO:0000256" key="6">
    <source>
        <dbReference type="ARBA" id="ARBA00022692"/>
    </source>
</evidence>
<dbReference type="SUPFAM" id="SSF56112">
    <property type="entry name" value="Protein kinase-like (PK-like)"/>
    <property type="match status" value="1"/>
</dbReference>
<feature type="domain" description="EGF-like" evidence="24">
    <location>
        <begin position="296"/>
        <end position="337"/>
    </location>
</feature>
<dbReference type="PROSITE" id="PS01186">
    <property type="entry name" value="EGF_2"/>
    <property type="match status" value="1"/>
</dbReference>
<dbReference type="SMART" id="SM00220">
    <property type="entry name" value="S_TKc"/>
    <property type="match status" value="1"/>
</dbReference>
<dbReference type="Pfam" id="PF00069">
    <property type="entry name" value="Pkinase"/>
    <property type="match status" value="1"/>
</dbReference>
<dbReference type="PROSITE" id="PS00108">
    <property type="entry name" value="PROTEIN_KINASE_ST"/>
    <property type="match status" value="1"/>
</dbReference>
<keyword evidence="7 22" id="KW-0732">Signal</keyword>
<keyword evidence="15" id="KW-0325">Glycoprotein</keyword>
<dbReference type="PANTHER" id="PTHR27005:SF468">
    <property type="entry name" value="OS01G0310500 PROTEIN"/>
    <property type="match status" value="1"/>
</dbReference>
<dbReference type="GO" id="GO:0007166">
    <property type="term" value="P:cell surface receptor signaling pathway"/>
    <property type="evidence" value="ECO:0007669"/>
    <property type="project" value="InterPro"/>
</dbReference>
<evidence type="ECO:0000256" key="4">
    <source>
        <dbReference type="ARBA" id="ARBA00022553"/>
    </source>
</evidence>
<feature type="transmembrane region" description="Helical" evidence="21">
    <location>
        <begin position="350"/>
        <end position="372"/>
    </location>
</feature>
<dbReference type="FunFam" id="2.10.25.10:FF:000038">
    <property type="entry name" value="Fibrillin 2"/>
    <property type="match status" value="1"/>
</dbReference>
<evidence type="ECO:0000313" key="26">
    <source>
        <dbReference type="Proteomes" id="UP000737018"/>
    </source>
</evidence>
<accession>A0A8J4VVU3</accession>
<dbReference type="FunFam" id="1.10.510.10:FF:000084">
    <property type="entry name" value="Wall-associated receptor kinase 2"/>
    <property type="match status" value="1"/>
</dbReference>
<dbReference type="InterPro" id="IPR045274">
    <property type="entry name" value="WAK-like"/>
</dbReference>
<dbReference type="CDD" id="cd00054">
    <property type="entry name" value="EGF_CA"/>
    <property type="match status" value="1"/>
</dbReference>
<evidence type="ECO:0000256" key="16">
    <source>
        <dbReference type="ARBA" id="ARBA00047558"/>
    </source>
</evidence>
<dbReference type="Gene3D" id="2.90.20.10">
    <property type="entry name" value="Plasmodium vivax P25 domain"/>
    <property type="match status" value="1"/>
</dbReference>
<organism evidence="25 26">
    <name type="scientific">Castanea mollissima</name>
    <name type="common">Chinese chestnut</name>
    <dbReference type="NCBI Taxonomy" id="60419"/>
    <lineage>
        <taxon>Eukaryota</taxon>
        <taxon>Viridiplantae</taxon>
        <taxon>Streptophyta</taxon>
        <taxon>Embryophyta</taxon>
        <taxon>Tracheophyta</taxon>
        <taxon>Spermatophyta</taxon>
        <taxon>Magnoliopsida</taxon>
        <taxon>eudicotyledons</taxon>
        <taxon>Gunneridae</taxon>
        <taxon>Pentapetalae</taxon>
        <taxon>rosids</taxon>
        <taxon>fabids</taxon>
        <taxon>Fagales</taxon>
        <taxon>Fagaceae</taxon>
        <taxon>Castanea</taxon>
    </lineage>
</organism>
<comment type="catalytic activity">
    <reaction evidence="17">
        <text>L-threonyl-[protein] + ATP = O-phospho-L-threonyl-[protein] + ADP + H(+)</text>
        <dbReference type="Rhea" id="RHEA:46608"/>
        <dbReference type="Rhea" id="RHEA-COMP:11060"/>
        <dbReference type="Rhea" id="RHEA-COMP:11605"/>
        <dbReference type="ChEBI" id="CHEBI:15378"/>
        <dbReference type="ChEBI" id="CHEBI:30013"/>
        <dbReference type="ChEBI" id="CHEBI:30616"/>
        <dbReference type="ChEBI" id="CHEBI:61977"/>
        <dbReference type="ChEBI" id="CHEBI:456216"/>
    </reaction>
</comment>
<keyword evidence="10" id="KW-0418">Kinase</keyword>
<evidence type="ECO:0000256" key="8">
    <source>
        <dbReference type="ARBA" id="ARBA00022737"/>
    </source>
</evidence>
<dbReference type="GO" id="GO:0005524">
    <property type="term" value="F:ATP binding"/>
    <property type="evidence" value="ECO:0007669"/>
    <property type="project" value="UniProtKB-UniRule"/>
</dbReference>
<evidence type="ECO:0000256" key="19">
    <source>
        <dbReference type="PROSITE-ProRule" id="PRU00076"/>
    </source>
</evidence>
<keyword evidence="5" id="KW-0808">Transferase</keyword>
<sequence>MDFQYQRMLIQVTWVGVILSLLSAVAAAATEYPLALPGCPEKCGDVKIPYPFGLTEECRLKDTSGRKFLLTCNSTSGQLKPFSGNVEVTNISIHGEMEILMDNAVDCYGQPREQLEWRKRLRSGNYTISDTQNKFVAIGCDTYAYLHGYKNDKPFSMGCLSVCQDTSNVVNGSCSGIGCCEMDIPKGLKNITLEAYSFKNHTEVWDFNPCSFAFVIQGKKFNFSADYLYSLRRNETFPMVLDWAIGNEKCEVAQNKTNYVCGWNTRCEDPNNGSGYRCNCTNGYSGNPYLKDGCKDVDECEELKHNCTTDTQFCVNQPGSFRCECKEGYHLDGVECVHQTSGHSLRAIDLGFGAGIGLIVMLVCCSWLYLIVKQRNLTKVKEKFFKQNGGFILQQQRSRQENSTETVKIFTTEELKKATNNYDETLIIGRGGFGIVYKGFLPDNKMVAIKKSKIVDQSQMEQFINEVIVLSQINHRNVVKLLGCCLETSVPLLVYEFIPNGTLFEYIHSESKVSTISWEICLRIATETAEALSYLHSAASTPIIHRDVKSSNILLDSSYTAKVSDFGASRLVPLDQAEVATMVQGTIGYLDPEYLHTSQLTEKSDVYSFGVVLVELLTGRKALSFDKPEVERSLVTYFLLSFKENRLFEILEKYIANEGNVEQLKEVANLARKCLSLKGEDRPTMKEVAMELEGLRKMEKHSWVNINSNFEETEHLIAETSDSSKYDVRSKSTEVYDSVRDHVLLDFDDGR</sequence>
<dbReference type="CDD" id="cd14066">
    <property type="entry name" value="STKc_IRAK"/>
    <property type="match status" value="1"/>
</dbReference>
<dbReference type="GO" id="GO:0005509">
    <property type="term" value="F:calcium ion binding"/>
    <property type="evidence" value="ECO:0007669"/>
    <property type="project" value="InterPro"/>
</dbReference>
<dbReference type="SMART" id="SM00179">
    <property type="entry name" value="EGF_CA"/>
    <property type="match status" value="1"/>
</dbReference>
<dbReference type="Pfam" id="PF13947">
    <property type="entry name" value="GUB_WAK_bind"/>
    <property type="match status" value="1"/>
</dbReference>
<evidence type="ECO:0000256" key="14">
    <source>
        <dbReference type="ARBA" id="ARBA00023157"/>
    </source>
</evidence>
<evidence type="ECO:0000259" key="23">
    <source>
        <dbReference type="PROSITE" id="PS50011"/>
    </source>
</evidence>
<dbReference type="PROSITE" id="PS50011">
    <property type="entry name" value="PROTEIN_KINASE_DOM"/>
    <property type="match status" value="1"/>
</dbReference>
<evidence type="ECO:0000256" key="7">
    <source>
        <dbReference type="ARBA" id="ARBA00022729"/>
    </source>
</evidence>
<dbReference type="AlphaFoldDB" id="A0A8J4VVU3"/>
<evidence type="ECO:0000256" key="18">
    <source>
        <dbReference type="ARBA" id="ARBA00058961"/>
    </source>
</evidence>
<evidence type="ECO:0000256" key="10">
    <source>
        <dbReference type="ARBA" id="ARBA00022777"/>
    </source>
</evidence>
<dbReference type="GO" id="GO:0004674">
    <property type="term" value="F:protein serine/threonine kinase activity"/>
    <property type="evidence" value="ECO:0007669"/>
    <property type="project" value="UniProtKB-KW"/>
</dbReference>
<keyword evidence="9 20" id="KW-0547">Nucleotide-binding</keyword>
<dbReference type="FunFam" id="3.30.200.20:FF:000043">
    <property type="entry name" value="Wall-associated receptor kinase 2"/>
    <property type="match status" value="1"/>
</dbReference>
<reference evidence="25" key="1">
    <citation type="submission" date="2020-03" db="EMBL/GenBank/DDBJ databases">
        <title>Castanea mollissima Vanexum genome sequencing.</title>
        <authorList>
            <person name="Staton M."/>
        </authorList>
    </citation>
    <scope>NUCLEOTIDE SEQUENCE</scope>
    <source>
        <tissue evidence="25">Leaf</tissue>
    </source>
</reference>
<dbReference type="InterPro" id="IPR001881">
    <property type="entry name" value="EGF-like_Ca-bd_dom"/>
</dbReference>
<evidence type="ECO:0000256" key="20">
    <source>
        <dbReference type="PROSITE-ProRule" id="PRU10141"/>
    </source>
</evidence>
<dbReference type="SMART" id="SM00181">
    <property type="entry name" value="EGF"/>
    <property type="match status" value="2"/>
</dbReference>
<evidence type="ECO:0000256" key="22">
    <source>
        <dbReference type="SAM" id="SignalP"/>
    </source>
</evidence>
<keyword evidence="14" id="KW-1015">Disulfide bond</keyword>
<dbReference type="SUPFAM" id="SSF57196">
    <property type="entry name" value="EGF/Laminin"/>
    <property type="match status" value="1"/>
</dbReference>
<keyword evidence="6 21" id="KW-0812">Transmembrane</keyword>
<keyword evidence="26" id="KW-1185">Reference proteome</keyword>
<comment type="caution">
    <text evidence="19">Lacks conserved residue(s) required for the propagation of feature annotation.</text>
</comment>
<comment type="caution">
    <text evidence="25">The sequence shown here is derived from an EMBL/GenBank/DDBJ whole genome shotgun (WGS) entry which is preliminary data.</text>
</comment>
<dbReference type="PROSITE" id="PS00107">
    <property type="entry name" value="PROTEIN_KINASE_ATP"/>
    <property type="match status" value="1"/>
</dbReference>
<comment type="subcellular location">
    <subcellularLocation>
        <location evidence="1">Membrane</location>
        <topology evidence="1">Single-pass type I membrane protein</topology>
    </subcellularLocation>
</comment>
<proteinExistence type="predicted"/>
<evidence type="ECO:0000256" key="9">
    <source>
        <dbReference type="ARBA" id="ARBA00022741"/>
    </source>
</evidence>
<gene>
    <name evidence="25" type="ORF">CMV_002780</name>
</gene>
<dbReference type="GO" id="GO:0005886">
    <property type="term" value="C:plasma membrane"/>
    <property type="evidence" value="ECO:0007669"/>
    <property type="project" value="TreeGrafter"/>
</dbReference>
<evidence type="ECO:0000256" key="21">
    <source>
        <dbReference type="SAM" id="Phobius"/>
    </source>
</evidence>
<feature type="signal peptide" evidence="22">
    <location>
        <begin position="1"/>
        <end position="27"/>
    </location>
</feature>
<dbReference type="InterPro" id="IPR025287">
    <property type="entry name" value="WAK_GUB"/>
</dbReference>
<dbReference type="PROSITE" id="PS01187">
    <property type="entry name" value="EGF_CA"/>
    <property type="match status" value="1"/>
</dbReference>
<dbReference type="InterPro" id="IPR000152">
    <property type="entry name" value="EGF-type_Asp/Asn_hydroxyl_site"/>
</dbReference>
<evidence type="ECO:0000256" key="13">
    <source>
        <dbReference type="ARBA" id="ARBA00023136"/>
    </source>
</evidence>
<dbReference type="PROSITE" id="PS00010">
    <property type="entry name" value="ASX_HYDROXYL"/>
    <property type="match status" value="1"/>
</dbReference>
<evidence type="ECO:0000256" key="1">
    <source>
        <dbReference type="ARBA" id="ARBA00004479"/>
    </source>
</evidence>
<keyword evidence="3 19" id="KW-0245">EGF-like domain</keyword>
<evidence type="ECO:0000313" key="25">
    <source>
        <dbReference type="EMBL" id="KAF3973813.1"/>
    </source>
</evidence>
<keyword evidence="13 21" id="KW-0472">Membrane</keyword>
<dbReference type="OrthoDB" id="4062651at2759"/>
<dbReference type="InterPro" id="IPR011009">
    <property type="entry name" value="Kinase-like_dom_sf"/>
</dbReference>
<dbReference type="Pfam" id="PF07645">
    <property type="entry name" value="EGF_CA"/>
    <property type="match status" value="1"/>
</dbReference>
<keyword evidence="11 20" id="KW-0067">ATP-binding</keyword>
<evidence type="ECO:0000256" key="12">
    <source>
        <dbReference type="ARBA" id="ARBA00022989"/>
    </source>
</evidence>
<feature type="chain" id="PRO_5035278701" evidence="22">
    <location>
        <begin position="28"/>
        <end position="751"/>
    </location>
</feature>
<dbReference type="InterPro" id="IPR017441">
    <property type="entry name" value="Protein_kinase_ATP_BS"/>
</dbReference>